<name>A0A9X3M959_9CORY</name>
<feature type="transmembrane region" description="Helical" evidence="6">
    <location>
        <begin position="7"/>
        <end position="27"/>
    </location>
</feature>
<keyword evidence="3 6" id="KW-1133">Transmembrane helix</keyword>
<protein>
    <submittedName>
        <fullName evidence="7">Uncharacterized protein</fullName>
    </submittedName>
</protein>
<dbReference type="EMBL" id="JAKMUU010000001">
    <property type="protein sequence ID" value="MCZ9306479.1"/>
    <property type="molecule type" value="Genomic_DNA"/>
</dbReference>
<dbReference type="Proteomes" id="UP001146430">
    <property type="component" value="Unassembled WGS sequence"/>
</dbReference>
<evidence type="ECO:0000256" key="1">
    <source>
        <dbReference type="ARBA" id="ARBA00004141"/>
    </source>
</evidence>
<organism evidence="7 8">
    <name type="scientific">Corynebacterium curieae</name>
    <dbReference type="NCBI Taxonomy" id="2913500"/>
    <lineage>
        <taxon>Bacteria</taxon>
        <taxon>Bacillati</taxon>
        <taxon>Actinomycetota</taxon>
        <taxon>Actinomycetes</taxon>
        <taxon>Mycobacteriales</taxon>
        <taxon>Corynebacteriaceae</taxon>
        <taxon>Corynebacterium</taxon>
    </lineage>
</organism>
<accession>A0A9X3M959</accession>
<dbReference type="PANTHER" id="PTHR43077:SF10">
    <property type="entry name" value="TRANSPORT PERMEASE PROTEIN"/>
    <property type="match status" value="1"/>
</dbReference>
<dbReference type="RefSeq" id="WP_269945686.1">
    <property type="nucleotide sequence ID" value="NZ_JAKMUU010000001.1"/>
</dbReference>
<evidence type="ECO:0000256" key="3">
    <source>
        <dbReference type="ARBA" id="ARBA00022989"/>
    </source>
</evidence>
<dbReference type="GO" id="GO:0016020">
    <property type="term" value="C:membrane"/>
    <property type="evidence" value="ECO:0007669"/>
    <property type="project" value="UniProtKB-SubCell"/>
</dbReference>
<reference evidence="7" key="1">
    <citation type="submission" date="2022-02" db="EMBL/GenBank/DDBJ databases">
        <title>Corynebacterium sp. from urogenital microbiome.</title>
        <authorList>
            <person name="Cappelli E.A."/>
            <person name="Ribeiro T.G."/>
            <person name="Peixe L."/>
        </authorList>
    </citation>
    <scope>NUCLEOTIDE SEQUENCE</scope>
    <source>
        <strain evidence="7">C8Ua_181</strain>
    </source>
</reference>
<feature type="region of interest" description="Disordered" evidence="5">
    <location>
        <begin position="329"/>
        <end position="350"/>
    </location>
</feature>
<dbReference type="AlphaFoldDB" id="A0A9X3M959"/>
<keyword evidence="2 6" id="KW-0812">Transmembrane</keyword>
<evidence type="ECO:0000256" key="4">
    <source>
        <dbReference type="ARBA" id="ARBA00023136"/>
    </source>
</evidence>
<sequence length="350" mass="37861">MKKAHRAWLMPLIIAALFISMFALMFGPMMNMKPHDLPVAAVMNDQGVDTPKGHQVAGEKVLDTMDEKFSESGALKMEKVEDGEFNANDYFAVITIPEDFTKQMSSHHATVDFKVNQGKNPMAAMQLQRMVTKIDMGDSGVVLKPDTYNSIDPKLGFAANMIPTVLIMMTMVPSIVGGNLASSSTRRWLQPLLAALVAIFVGLAASAMITWVTPLTDWNAHLALYLAVGSFCMGMLTIGAINLLGRSGLILPVACVILGMSTGMLPREFLPGFWSDFVWLWNPVHNLANGVRNILFLHQTWSGEAIGLLTIGGVGVILWALSALRRTPASMSKDDGTPSEDAAATPVAAQ</sequence>
<evidence type="ECO:0000256" key="2">
    <source>
        <dbReference type="ARBA" id="ARBA00022692"/>
    </source>
</evidence>
<evidence type="ECO:0000256" key="5">
    <source>
        <dbReference type="SAM" id="MobiDB-lite"/>
    </source>
</evidence>
<proteinExistence type="predicted"/>
<comment type="caution">
    <text evidence="7">The sequence shown here is derived from an EMBL/GenBank/DDBJ whole genome shotgun (WGS) entry which is preliminary data.</text>
</comment>
<comment type="subcellular location">
    <subcellularLocation>
        <location evidence="1">Membrane</location>
        <topology evidence="1">Multi-pass membrane protein</topology>
    </subcellularLocation>
</comment>
<gene>
    <name evidence="7" type="ORF">L8V01_03135</name>
</gene>
<feature type="transmembrane region" description="Helical" evidence="6">
    <location>
        <begin position="248"/>
        <end position="265"/>
    </location>
</feature>
<evidence type="ECO:0000313" key="8">
    <source>
        <dbReference type="Proteomes" id="UP001146430"/>
    </source>
</evidence>
<evidence type="ECO:0000256" key="6">
    <source>
        <dbReference type="SAM" id="Phobius"/>
    </source>
</evidence>
<evidence type="ECO:0000313" key="7">
    <source>
        <dbReference type="EMBL" id="MCZ9306479.1"/>
    </source>
</evidence>
<dbReference type="PANTHER" id="PTHR43077">
    <property type="entry name" value="TRANSPORT PERMEASE YVFS-RELATED"/>
    <property type="match status" value="1"/>
</dbReference>
<feature type="transmembrane region" description="Helical" evidence="6">
    <location>
        <begin position="218"/>
        <end position="241"/>
    </location>
</feature>
<feature type="transmembrane region" description="Helical" evidence="6">
    <location>
        <begin position="192"/>
        <end position="212"/>
    </location>
</feature>
<dbReference type="InterPro" id="IPR051328">
    <property type="entry name" value="T7SS_ABC-Transporter"/>
</dbReference>
<keyword evidence="4 6" id="KW-0472">Membrane</keyword>
<feature type="transmembrane region" description="Helical" evidence="6">
    <location>
        <begin position="157"/>
        <end position="180"/>
    </location>
</feature>
<feature type="transmembrane region" description="Helical" evidence="6">
    <location>
        <begin position="305"/>
        <end position="324"/>
    </location>
</feature>